<name>A0ABQ6H7U5_9GAMM</name>
<comment type="caution">
    <text evidence="3">The sequence shown here is derived from an EMBL/GenBank/DDBJ whole genome shotgun (WGS) entry which is preliminary data.</text>
</comment>
<feature type="transmembrane region" description="Helical" evidence="2">
    <location>
        <begin position="21"/>
        <end position="40"/>
    </location>
</feature>
<keyword evidence="2" id="KW-0472">Membrane</keyword>
<protein>
    <recommendedName>
        <fullName evidence="5">MSHA biogenesis protein MshJ</fullName>
    </recommendedName>
</protein>
<gene>
    <name evidence="3" type="ORF">tloyanaT_04620</name>
</gene>
<reference evidence="3 4" key="1">
    <citation type="submission" date="2023-03" db="EMBL/GenBank/DDBJ databases">
        <title>Thalassotalea loyana LMG 22536T draft genome sequence.</title>
        <authorList>
            <person name="Sawabe T."/>
        </authorList>
    </citation>
    <scope>NUCLEOTIDE SEQUENCE [LARGE SCALE GENOMIC DNA]</scope>
    <source>
        <strain evidence="3 4">LMG 22536</strain>
    </source>
</reference>
<keyword evidence="2" id="KW-1133">Transmembrane helix</keyword>
<keyword evidence="2" id="KW-0812">Transmembrane</keyword>
<sequence>MMERWQQYCDKFLTLTPREKYLIVLCGFGLVVLLPFMLVIDPKMISITSQTSQISKIKQDNRNSQSLIADIELKLAQDPNITVKREIANYEQKITEIDEQLLTLTSELIDPVAMRSALVSLLNMHRGVSLLSFEVKPAQSLLVSQATTQDAEGVETTQHSGLYKHEITLKLKGKYFVLRDYLQELESLKWKFFWQNFDYQLVEYPNGELTITLYSLSTQKEFLGV</sequence>
<accession>A0ABQ6H7U5</accession>
<dbReference type="InterPro" id="IPR007690">
    <property type="entry name" value="T2SS_GspM"/>
</dbReference>
<proteinExistence type="predicted"/>
<evidence type="ECO:0000313" key="3">
    <source>
        <dbReference type="EMBL" id="GLX84210.1"/>
    </source>
</evidence>
<keyword evidence="4" id="KW-1185">Reference proteome</keyword>
<evidence type="ECO:0000256" key="2">
    <source>
        <dbReference type="SAM" id="Phobius"/>
    </source>
</evidence>
<evidence type="ECO:0000256" key="1">
    <source>
        <dbReference type="SAM" id="Coils"/>
    </source>
</evidence>
<evidence type="ECO:0000313" key="4">
    <source>
        <dbReference type="Proteomes" id="UP001157134"/>
    </source>
</evidence>
<dbReference type="Proteomes" id="UP001157134">
    <property type="component" value="Unassembled WGS sequence"/>
</dbReference>
<organism evidence="3 4">
    <name type="scientific">Thalassotalea loyana</name>
    <dbReference type="NCBI Taxonomy" id="280483"/>
    <lineage>
        <taxon>Bacteria</taxon>
        <taxon>Pseudomonadati</taxon>
        <taxon>Pseudomonadota</taxon>
        <taxon>Gammaproteobacteria</taxon>
        <taxon>Alteromonadales</taxon>
        <taxon>Colwelliaceae</taxon>
        <taxon>Thalassotalea</taxon>
    </lineage>
</organism>
<evidence type="ECO:0008006" key="5">
    <source>
        <dbReference type="Google" id="ProtNLM"/>
    </source>
</evidence>
<feature type="coiled-coil region" evidence="1">
    <location>
        <begin position="80"/>
        <end position="107"/>
    </location>
</feature>
<keyword evidence="1" id="KW-0175">Coiled coil</keyword>
<dbReference type="EMBL" id="BSSV01000001">
    <property type="protein sequence ID" value="GLX84210.1"/>
    <property type="molecule type" value="Genomic_DNA"/>
</dbReference>
<dbReference type="RefSeq" id="WP_284295753.1">
    <property type="nucleotide sequence ID" value="NZ_BSSV01000001.1"/>
</dbReference>
<dbReference type="Pfam" id="PF04612">
    <property type="entry name" value="T2SSM"/>
    <property type="match status" value="1"/>
</dbReference>